<dbReference type="GO" id="GO:0000776">
    <property type="term" value="C:kinetochore"/>
    <property type="evidence" value="ECO:0007669"/>
    <property type="project" value="TreeGrafter"/>
</dbReference>
<comment type="caution">
    <text evidence="8">The sequence shown here is derived from an EMBL/GenBank/DDBJ whole genome shotgun (WGS) entry which is preliminary data.</text>
</comment>
<dbReference type="Gene3D" id="3.30.1120.30">
    <property type="entry name" value="POLO box domain"/>
    <property type="match status" value="2"/>
</dbReference>
<feature type="region of interest" description="Disordered" evidence="6">
    <location>
        <begin position="175"/>
        <end position="248"/>
    </location>
</feature>
<accession>A0A8H3IP89</accession>
<keyword evidence="9" id="KW-1185">Reference proteome</keyword>
<evidence type="ECO:0000259" key="7">
    <source>
        <dbReference type="PROSITE" id="PS50011"/>
    </source>
</evidence>
<dbReference type="CDD" id="cd13118">
    <property type="entry name" value="POLO_box_1"/>
    <property type="match status" value="1"/>
</dbReference>
<feature type="region of interest" description="Disordered" evidence="6">
    <location>
        <begin position="304"/>
        <end position="404"/>
    </location>
</feature>
<dbReference type="EMBL" id="CAJPDR010000404">
    <property type="protein sequence ID" value="CAF9935287.1"/>
    <property type="molecule type" value="Genomic_DNA"/>
</dbReference>
<feature type="compositionally biased region" description="Polar residues" evidence="6">
    <location>
        <begin position="175"/>
        <end position="194"/>
    </location>
</feature>
<dbReference type="PANTHER" id="PTHR24345:SF0">
    <property type="entry name" value="CELL CYCLE SERINE_THREONINE-PROTEIN KINASE CDC5_MSD2"/>
    <property type="match status" value="1"/>
</dbReference>
<dbReference type="InterPro" id="IPR011009">
    <property type="entry name" value="Kinase-like_dom_sf"/>
</dbReference>
<dbReference type="OrthoDB" id="408964at2759"/>
<dbReference type="FunFam" id="3.30.1120.30:FF:000004">
    <property type="entry name" value="Serine/threonine-protein kinase"/>
    <property type="match status" value="1"/>
</dbReference>
<dbReference type="GO" id="GO:0005737">
    <property type="term" value="C:cytoplasm"/>
    <property type="evidence" value="ECO:0007669"/>
    <property type="project" value="TreeGrafter"/>
</dbReference>
<feature type="domain" description="Protein kinase" evidence="7">
    <location>
        <begin position="1"/>
        <end position="68"/>
    </location>
</feature>
<keyword evidence="5" id="KW-0067">ATP-binding</keyword>
<organism evidence="8 9">
    <name type="scientific">Alectoria fallacina</name>
    <dbReference type="NCBI Taxonomy" id="1903189"/>
    <lineage>
        <taxon>Eukaryota</taxon>
        <taxon>Fungi</taxon>
        <taxon>Dikarya</taxon>
        <taxon>Ascomycota</taxon>
        <taxon>Pezizomycotina</taxon>
        <taxon>Lecanoromycetes</taxon>
        <taxon>OSLEUM clade</taxon>
        <taxon>Lecanoromycetidae</taxon>
        <taxon>Lecanorales</taxon>
        <taxon>Lecanorineae</taxon>
        <taxon>Parmeliaceae</taxon>
        <taxon>Alectoria</taxon>
    </lineage>
</organism>
<evidence type="ECO:0000256" key="6">
    <source>
        <dbReference type="SAM" id="MobiDB-lite"/>
    </source>
</evidence>
<dbReference type="CDD" id="cd13117">
    <property type="entry name" value="POLO_box_2"/>
    <property type="match status" value="1"/>
</dbReference>
<keyword evidence="4 8" id="KW-0418">Kinase</keyword>
<dbReference type="SUPFAM" id="SSF56112">
    <property type="entry name" value="Protein kinase-like (PK-like)"/>
    <property type="match status" value="1"/>
</dbReference>
<dbReference type="GO" id="GO:0005816">
    <property type="term" value="C:spindle pole body"/>
    <property type="evidence" value="ECO:0007669"/>
    <property type="project" value="TreeGrafter"/>
</dbReference>
<dbReference type="AlphaFoldDB" id="A0A8H3IP89"/>
<dbReference type="Gene3D" id="1.10.510.10">
    <property type="entry name" value="Transferase(Phosphotransferase) domain 1"/>
    <property type="match status" value="1"/>
</dbReference>
<keyword evidence="3" id="KW-0547">Nucleotide-binding</keyword>
<dbReference type="SUPFAM" id="SSF82615">
    <property type="entry name" value="Polo-box domain"/>
    <property type="match status" value="2"/>
</dbReference>
<evidence type="ECO:0000256" key="1">
    <source>
        <dbReference type="ARBA" id="ARBA00022527"/>
    </source>
</evidence>
<dbReference type="InterPro" id="IPR033701">
    <property type="entry name" value="POLO_box_1"/>
</dbReference>
<dbReference type="GO" id="GO:0000922">
    <property type="term" value="C:spindle pole"/>
    <property type="evidence" value="ECO:0007669"/>
    <property type="project" value="TreeGrafter"/>
</dbReference>
<evidence type="ECO:0000313" key="9">
    <source>
        <dbReference type="Proteomes" id="UP000664203"/>
    </source>
</evidence>
<gene>
    <name evidence="8" type="primary">CDC5_2</name>
    <name evidence="8" type="ORF">ALECFALPRED_006352</name>
</gene>
<protein>
    <submittedName>
        <fullName evidence="8">Cell cycle serine/threonine-protein kinase cdc5/MSD2</fullName>
    </submittedName>
</protein>
<dbReference type="InterPro" id="IPR036947">
    <property type="entry name" value="POLO_box_dom_sf"/>
</dbReference>
<proteinExistence type="predicted"/>
<evidence type="ECO:0000256" key="2">
    <source>
        <dbReference type="ARBA" id="ARBA00022679"/>
    </source>
</evidence>
<dbReference type="InterPro" id="IPR000719">
    <property type="entry name" value="Prot_kinase_dom"/>
</dbReference>
<evidence type="ECO:0000256" key="4">
    <source>
        <dbReference type="ARBA" id="ARBA00022777"/>
    </source>
</evidence>
<dbReference type="GO" id="GO:0005524">
    <property type="term" value="F:ATP binding"/>
    <property type="evidence" value="ECO:0007669"/>
    <property type="project" value="UniProtKB-KW"/>
</dbReference>
<evidence type="ECO:0000313" key="8">
    <source>
        <dbReference type="EMBL" id="CAF9935287.1"/>
    </source>
</evidence>
<reference evidence="8" key="1">
    <citation type="submission" date="2021-03" db="EMBL/GenBank/DDBJ databases">
        <authorList>
            <person name="Tagirdzhanova G."/>
        </authorList>
    </citation>
    <scope>NUCLEOTIDE SEQUENCE</scope>
</reference>
<keyword evidence="2" id="KW-0808">Transferase</keyword>
<dbReference type="GO" id="GO:0007052">
    <property type="term" value="P:mitotic spindle organization"/>
    <property type="evidence" value="ECO:0007669"/>
    <property type="project" value="TreeGrafter"/>
</dbReference>
<dbReference type="GO" id="GO:0005634">
    <property type="term" value="C:nucleus"/>
    <property type="evidence" value="ECO:0007669"/>
    <property type="project" value="TreeGrafter"/>
</dbReference>
<dbReference type="PROSITE" id="PS50011">
    <property type="entry name" value="PROTEIN_KINASE_DOM"/>
    <property type="match status" value="1"/>
</dbReference>
<evidence type="ECO:0000256" key="5">
    <source>
        <dbReference type="ARBA" id="ARBA00022840"/>
    </source>
</evidence>
<feature type="compositionally biased region" description="Low complexity" evidence="6">
    <location>
        <begin position="203"/>
        <end position="213"/>
    </location>
</feature>
<keyword evidence="1" id="KW-0723">Serine/threonine-protein kinase</keyword>
<sequence>MLVGQPPFQAASQNEIYRKARGVEYDWPEKDKHFNDIPEEAKDLVARLLKVDAEERPDPDQVVGHPFFSMHGGDAMPMVMEEHFCREFPHYLDKKASPRGDVMLKGTERLSLKTLARQCGVGHLPGDGEPQAAVGGDFYLSLYKECRAEEDSGHAPIVPLPKDMVYTSKFLTSSWTNSETHDSSSSTLINSDVSMQDADRSRSSTATSQSSTAIAENTGNRSLPERLRRAPVQSHAATLRSAHVSSRTPPLKQILEHAGPVDSAVRTKASANASVRARRGLLNELPVRPTFNASSAGGLEAKALARNPRATRAKKVQVLDEEMADPSVAPKARRPPSKDQCLDQTGSSSDAKRQDMAAQSRARIASNVQKEMADVVPLTRTMSSELTSDRARQSSDSPRPENALIGPDEVLECLPDSKPEDVLRQLQELHNELEVSLKDLAMCKDHSRIEDFDIKSQNFKHRPVVVKWVDYTNKFGIGYILANGTVGCVFKGDETSNPTCVVVAGAEDHLKKRNVAKYGEKHQMVHARGAPIEFIENCGLDGLKRVLVPASQYQVPVSDAGVADRLAPGRDIHDYEKRRKLCLWDKFGKYMTQTLGKSEEIDKQSLEEPTTSRSRRNSVAGPFVKFYQRLGNVGIWGFGDGSFQFNFPDHTKLVVSGNATWLDFYHLPIHAAKALKSGRILVAGALAARSVLCYPTSVMLSGSYRGHEFKELIEENELNGKLAFVRDVVGLWAEEGGLGCMGRKQGVKWEGMLEAGGKLVWVTVGAKGGDSRYEMPATER</sequence>
<name>A0A8H3IP89_9LECA</name>
<dbReference type="GO" id="GO:0004674">
    <property type="term" value="F:protein serine/threonine kinase activity"/>
    <property type="evidence" value="ECO:0007669"/>
    <property type="project" value="UniProtKB-KW"/>
</dbReference>
<dbReference type="InterPro" id="IPR033695">
    <property type="entry name" value="POLO_box_2"/>
</dbReference>
<dbReference type="Proteomes" id="UP000664203">
    <property type="component" value="Unassembled WGS sequence"/>
</dbReference>
<dbReference type="PANTHER" id="PTHR24345">
    <property type="entry name" value="SERINE/THREONINE-PROTEIN KINASE PLK"/>
    <property type="match status" value="1"/>
</dbReference>
<evidence type="ECO:0000256" key="3">
    <source>
        <dbReference type="ARBA" id="ARBA00022741"/>
    </source>
</evidence>